<evidence type="ECO:0000313" key="5">
    <source>
        <dbReference type="EMBL" id="KIA76399.1"/>
    </source>
</evidence>
<dbReference type="InterPro" id="IPR049730">
    <property type="entry name" value="SNF2/RAD54-like_C"/>
</dbReference>
<dbReference type="CDD" id="cd18793">
    <property type="entry name" value="SF2_C_SNF"/>
    <property type="match status" value="1"/>
</dbReference>
<dbReference type="Gene3D" id="3.40.50.10810">
    <property type="entry name" value="Tandem AAA-ATPase domain"/>
    <property type="match status" value="1"/>
</dbReference>
<dbReference type="AlphaFoldDB" id="A0A0C1EIF8"/>
<dbReference type="Pfam" id="PF00271">
    <property type="entry name" value="Helicase_C"/>
    <property type="match status" value="1"/>
</dbReference>
<dbReference type="SMART" id="SM00487">
    <property type="entry name" value="DEXDc"/>
    <property type="match status" value="1"/>
</dbReference>
<keyword evidence="1 5" id="KW-0378">Hydrolase</keyword>
<gene>
    <name evidence="5" type="ORF">DB43_AK00590</name>
</gene>
<dbReference type="SMART" id="SM00490">
    <property type="entry name" value="HELICc"/>
    <property type="match status" value="1"/>
</dbReference>
<dbReference type="InterPro" id="IPR001650">
    <property type="entry name" value="Helicase_C-like"/>
</dbReference>
<sequence length="883" mass="100849">MSLKFSIQKKSLISETGFSVKIENADGLPLSKFSSLLALAKDKEKVEQEVLHFLAKEGVPSEDNPWIIKVPGLSSLKALKLLAATGHLFFEGRLLISDFFTPVEFYYFVEGSTELSISGKLKASKDEFDIRDCDFMTGGPPHWFIKGHFLRLISTEISWRNLHKLLNNPSQDWVKIFLKECQEDVALGGPRIVFQNESASLTQDVAPLPCLILKDRFGAFADLWMLYGEQKVQYGEIVRSPVKRDLKTEELWAQDLLETGFQRKQVGTSQYYCPLDEVPKSLSFLLELGWTLLDFQGNRVVNYSNASLDVQTGQKEILIRGKLRFDDYEASLGDVVGAFNRRENFVTIGSGVVGLLPQNFNKSGLPDLAEDGEIVSGGIKTKKSHFGSLLELFDTPYQISADRSFEQLRQGLLDWNETEVVVLNHFKGTLRPYQQHGVKWLKFLFDQKFHGILADDMGLGKTIQVLAFLSLLDSELPTLIVLPTSLIFNWKNEIERFLEGRSLHIHHGPNRLQQWEAWDKKGIILTSYATLRIDLPMFKVIDFQAIILDEAQAIKNAHTLTAQALTQLNGQFRLSLTGTPIENHLGELWSQFRFLMPELLGSEKDFQNDLQASEGDLRYLQRIKKKIRPFMLRRKKEEVAKDLPEKIEQVVWVEMNPEQRQVYEDYLSGVRGNLFKKVELDGISKHRMEVLEAILRLRQICCHPLLVTAQEGSFVASAKLDVLMQDLETLAEEGKKALVYSQFTSMLGLIAKEFQKRGWNFVYLDGSTHNREKVVTQFQEDASIPFFLISLKAGGVGLNLTSADYVYLFDPWWNEAIENQAIDRAHRIGRQDTVIAKRLIAIESIEEKIQKLKENKRQLIESLFDETYGQTQLSEEDFQFLLS</sequence>
<dbReference type="InterPro" id="IPR038718">
    <property type="entry name" value="SNF2-like_sf"/>
</dbReference>
<organism evidence="5 6">
    <name type="scientific">Parachlamydia acanthamoebae</name>
    <dbReference type="NCBI Taxonomy" id="83552"/>
    <lineage>
        <taxon>Bacteria</taxon>
        <taxon>Pseudomonadati</taxon>
        <taxon>Chlamydiota</taxon>
        <taxon>Chlamydiia</taxon>
        <taxon>Parachlamydiales</taxon>
        <taxon>Parachlamydiaceae</taxon>
        <taxon>Parachlamydia</taxon>
    </lineage>
</organism>
<evidence type="ECO:0000256" key="1">
    <source>
        <dbReference type="ARBA" id="ARBA00022801"/>
    </source>
</evidence>
<protein>
    <submittedName>
        <fullName evidence="5">Putative ATP-dependent helicase</fullName>
        <ecNumber evidence="5">3.6.4.-</ecNumber>
    </submittedName>
</protein>
<dbReference type="EMBL" id="JSAM01000121">
    <property type="protein sequence ID" value="KIA76399.1"/>
    <property type="molecule type" value="Genomic_DNA"/>
</dbReference>
<accession>A0A0C1EIF8</accession>
<dbReference type="PROSITE" id="PS51192">
    <property type="entry name" value="HELICASE_ATP_BIND_1"/>
    <property type="match status" value="1"/>
</dbReference>
<dbReference type="Pfam" id="PF00176">
    <property type="entry name" value="SNF2-rel_dom"/>
    <property type="match status" value="1"/>
</dbReference>
<dbReference type="GO" id="GO:0004386">
    <property type="term" value="F:helicase activity"/>
    <property type="evidence" value="ECO:0007669"/>
    <property type="project" value="UniProtKB-KW"/>
</dbReference>
<evidence type="ECO:0000313" key="6">
    <source>
        <dbReference type="Proteomes" id="UP000031307"/>
    </source>
</evidence>
<dbReference type="InterPro" id="IPR027417">
    <property type="entry name" value="P-loop_NTPase"/>
</dbReference>
<reference evidence="5 6" key="1">
    <citation type="journal article" date="2014" name="Mol. Biol. Evol.">
        <title>Massive expansion of Ubiquitination-related gene families within the Chlamydiae.</title>
        <authorList>
            <person name="Domman D."/>
            <person name="Collingro A."/>
            <person name="Lagkouvardos I."/>
            <person name="Gehre L."/>
            <person name="Weinmaier T."/>
            <person name="Rattei T."/>
            <person name="Subtil A."/>
            <person name="Horn M."/>
        </authorList>
    </citation>
    <scope>NUCLEOTIDE SEQUENCE [LARGE SCALE GENOMIC DNA]</scope>
    <source>
        <strain evidence="5 6">OEW1</strain>
    </source>
</reference>
<dbReference type="InterPro" id="IPR000330">
    <property type="entry name" value="SNF2_N"/>
</dbReference>
<keyword evidence="5" id="KW-0547">Nucleotide-binding</keyword>
<evidence type="ECO:0000259" key="3">
    <source>
        <dbReference type="PROSITE" id="PS51192"/>
    </source>
</evidence>
<dbReference type="PANTHER" id="PTHR10799">
    <property type="entry name" value="SNF2/RAD54 HELICASE FAMILY"/>
    <property type="match status" value="1"/>
</dbReference>
<dbReference type="OMA" id="YETHEAD"/>
<keyword evidence="5" id="KW-0067">ATP-binding</keyword>
<dbReference type="InterPro" id="IPR014001">
    <property type="entry name" value="Helicase_ATP-bd"/>
</dbReference>
<keyword evidence="5" id="KW-0347">Helicase</keyword>
<dbReference type="PROSITE" id="PS51194">
    <property type="entry name" value="HELICASE_CTER"/>
    <property type="match status" value="1"/>
</dbReference>
<proteinExistence type="predicted"/>
<dbReference type="EC" id="3.6.4.-" evidence="5"/>
<dbReference type="PATRIC" id="fig|83552.4.peg.2540"/>
<dbReference type="SUPFAM" id="SSF52540">
    <property type="entry name" value="P-loop containing nucleoside triphosphate hydrolases"/>
    <property type="match status" value="2"/>
</dbReference>
<evidence type="ECO:0000259" key="4">
    <source>
        <dbReference type="PROSITE" id="PS51194"/>
    </source>
</evidence>
<dbReference type="Gene3D" id="3.40.50.300">
    <property type="entry name" value="P-loop containing nucleotide triphosphate hydrolases"/>
    <property type="match status" value="1"/>
</dbReference>
<dbReference type="RefSeq" id="WP_006340564.1">
    <property type="nucleotide sequence ID" value="NZ_JASBUT010000021.1"/>
</dbReference>
<comment type="caution">
    <text evidence="5">The sequence shown here is derived from an EMBL/GenBank/DDBJ whole genome shotgun (WGS) entry which is preliminary data.</text>
</comment>
<evidence type="ECO:0000256" key="2">
    <source>
        <dbReference type="SAM" id="Coils"/>
    </source>
</evidence>
<dbReference type="Proteomes" id="UP000031307">
    <property type="component" value="Unassembled WGS sequence"/>
</dbReference>
<name>A0A0C1EIF8_9BACT</name>
<dbReference type="GO" id="GO:0005524">
    <property type="term" value="F:ATP binding"/>
    <property type="evidence" value="ECO:0007669"/>
    <property type="project" value="InterPro"/>
</dbReference>
<feature type="domain" description="Helicase ATP-binding" evidence="3">
    <location>
        <begin position="442"/>
        <end position="598"/>
    </location>
</feature>
<dbReference type="GO" id="GO:0016787">
    <property type="term" value="F:hydrolase activity"/>
    <property type="evidence" value="ECO:0007669"/>
    <property type="project" value="UniProtKB-KW"/>
</dbReference>
<feature type="coiled-coil region" evidence="2">
    <location>
        <begin position="835"/>
        <end position="862"/>
    </location>
</feature>
<keyword evidence="2" id="KW-0175">Coiled coil</keyword>
<feature type="domain" description="Helicase C-terminal" evidence="4">
    <location>
        <begin position="722"/>
        <end position="879"/>
    </location>
</feature>